<name>A0A8G0PGV3_9HYPO</name>
<organism evidence="1 2">
    <name type="scientific">Trichoderma simmonsii</name>
    <dbReference type="NCBI Taxonomy" id="1491479"/>
    <lineage>
        <taxon>Eukaryota</taxon>
        <taxon>Fungi</taxon>
        <taxon>Dikarya</taxon>
        <taxon>Ascomycota</taxon>
        <taxon>Pezizomycotina</taxon>
        <taxon>Sordariomycetes</taxon>
        <taxon>Hypocreomycetidae</taxon>
        <taxon>Hypocreales</taxon>
        <taxon>Hypocreaceae</taxon>
        <taxon>Trichoderma</taxon>
    </lineage>
</organism>
<keyword evidence="2" id="KW-1185">Reference proteome</keyword>
<gene>
    <name evidence="1" type="ORF">H0G86_003342</name>
</gene>
<sequence length="95" mass="10653">MSSNACFSHGLHRRLVHVSRELTRLCCINGLSGFNGLNGLNGLKGLNEFNNFDGYDGFNATLLMSSIGWKKGVNVERVLNRRIQTLKWAMRTPID</sequence>
<evidence type="ECO:0000313" key="1">
    <source>
        <dbReference type="EMBL" id="QYS96078.1"/>
    </source>
</evidence>
<evidence type="ECO:0000313" key="2">
    <source>
        <dbReference type="Proteomes" id="UP000826661"/>
    </source>
</evidence>
<accession>A0A8G0PGV3</accession>
<reference evidence="1 2" key="1">
    <citation type="journal article" date="2021" name="BMC Genomics">
        <title>Telomere-to-telomere genome assembly of asparaginase-producing Trichoderma simmonsii.</title>
        <authorList>
            <person name="Chung D."/>
            <person name="Kwon Y.M."/>
            <person name="Yang Y."/>
        </authorList>
    </citation>
    <scope>NUCLEOTIDE SEQUENCE [LARGE SCALE GENOMIC DNA]</scope>
    <source>
        <strain evidence="1 2">GH-Sj1</strain>
    </source>
</reference>
<proteinExistence type="predicted"/>
<dbReference type="EMBL" id="CP075865">
    <property type="protein sequence ID" value="QYS96078.1"/>
    <property type="molecule type" value="Genomic_DNA"/>
</dbReference>
<dbReference type="AlphaFoldDB" id="A0A8G0PGV3"/>
<protein>
    <submittedName>
        <fullName evidence="1">Uncharacterized protein</fullName>
    </submittedName>
</protein>
<dbReference type="Proteomes" id="UP000826661">
    <property type="component" value="Chromosome II"/>
</dbReference>